<name>A0ABQ2YRZ9_9ACTN</name>
<dbReference type="RefSeq" id="WP_190023439.1">
    <property type="nucleotide sequence ID" value="NZ_BMUT01000009.1"/>
</dbReference>
<evidence type="ECO:0008006" key="3">
    <source>
        <dbReference type="Google" id="ProtNLM"/>
    </source>
</evidence>
<sequence>MLQATARTSLEDGRGLRLVRSLSVDSGVTLVWDELNVVGKCVWFEPRAEASS</sequence>
<keyword evidence="2" id="KW-1185">Reference proteome</keyword>
<accession>A0ABQ2YRZ9</accession>
<gene>
    <name evidence="1" type="ORF">GCM10010324_44110</name>
</gene>
<evidence type="ECO:0000313" key="1">
    <source>
        <dbReference type="EMBL" id="GGX93349.1"/>
    </source>
</evidence>
<dbReference type="EMBL" id="BMUT01000009">
    <property type="protein sequence ID" value="GGX93349.1"/>
    <property type="molecule type" value="Genomic_DNA"/>
</dbReference>
<comment type="caution">
    <text evidence="1">The sequence shown here is derived from an EMBL/GenBank/DDBJ whole genome shotgun (WGS) entry which is preliminary data.</text>
</comment>
<reference evidence="2" key="1">
    <citation type="journal article" date="2019" name="Int. J. Syst. Evol. Microbiol.">
        <title>The Global Catalogue of Microorganisms (GCM) 10K type strain sequencing project: providing services to taxonomists for standard genome sequencing and annotation.</title>
        <authorList>
            <consortium name="The Broad Institute Genomics Platform"/>
            <consortium name="The Broad Institute Genome Sequencing Center for Infectious Disease"/>
            <person name="Wu L."/>
            <person name="Ma J."/>
        </authorList>
    </citation>
    <scope>NUCLEOTIDE SEQUENCE [LARGE SCALE GENOMIC DNA]</scope>
    <source>
        <strain evidence="2">JCM 4586</strain>
    </source>
</reference>
<protein>
    <recommendedName>
        <fullName evidence="3">ATP-binding protein</fullName>
    </recommendedName>
</protein>
<proteinExistence type="predicted"/>
<evidence type="ECO:0000313" key="2">
    <source>
        <dbReference type="Proteomes" id="UP000659223"/>
    </source>
</evidence>
<organism evidence="1 2">
    <name type="scientific">Streptomyces hiroshimensis</name>
    <dbReference type="NCBI Taxonomy" id="66424"/>
    <lineage>
        <taxon>Bacteria</taxon>
        <taxon>Bacillati</taxon>
        <taxon>Actinomycetota</taxon>
        <taxon>Actinomycetes</taxon>
        <taxon>Kitasatosporales</taxon>
        <taxon>Streptomycetaceae</taxon>
        <taxon>Streptomyces</taxon>
    </lineage>
</organism>
<dbReference type="Proteomes" id="UP000659223">
    <property type="component" value="Unassembled WGS sequence"/>
</dbReference>